<proteinExistence type="predicted"/>
<sequence>AMFILGFFWKRTTSNAALFATIGGFGLSLLLKALPNMTDLSFLSGIGFSVKNAAGIYEIPFLDRMGIVFVFCIVGMVIISLFENKNGVNPKGLDIDAKMFKTTTSFAVGALIIVGLLVALYSVYW</sequence>
<evidence type="ECO:0000256" key="1">
    <source>
        <dbReference type="SAM" id="Phobius"/>
    </source>
</evidence>
<evidence type="ECO:0000313" key="2">
    <source>
        <dbReference type="EMBL" id="SES08247.1"/>
    </source>
</evidence>
<keyword evidence="1" id="KW-0812">Transmembrane</keyword>
<feature type="transmembrane region" description="Helical" evidence="1">
    <location>
        <begin position="103"/>
        <end position="124"/>
    </location>
</feature>
<dbReference type="Gene3D" id="1.20.1730.10">
    <property type="entry name" value="Sodium/glucose cotransporter"/>
    <property type="match status" value="1"/>
</dbReference>
<name>A0A1H9UGF1_9SPHI</name>
<dbReference type="AlphaFoldDB" id="A0A1H9UGF1"/>
<dbReference type="EMBL" id="FOGG01000030">
    <property type="protein sequence ID" value="SES08247.1"/>
    <property type="molecule type" value="Genomic_DNA"/>
</dbReference>
<evidence type="ECO:0000313" key="3">
    <source>
        <dbReference type="Proteomes" id="UP000199572"/>
    </source>
</evidence>
<organism evidence="2 3">
    <name type="scientific">Pedobacter rhizosphaerae</name>
    <dbReference type="NCBI Taxonomy" id="390241"/>
    <lineage>
        <taxon>Bacteria</taxon>
        <taxon>Pseudomonadati</taxon>
        <taxon>Bacteroidota</taxon>
        <taxon>Sphingobacteriia</taxon>
        <taxon>Sphingobacteriales</taxon>
        <taxon>Sphingobacteriaceae</taxon>
        <taxon>Pedobacter</taxon>
    </lineage>
</organism>
<keyword evidence="3" id="KW-1185">Reference proteome</keyword>
<reference evidence="2 3" key="1">
    <citation type="submission" date="2016-10" db="EMBL/GenBank/DDBJ databases">
        <authorList>
            <person name="de Groot N.N."/>
        </authorList>
    </citation>
    <scope>NUCLEOTIDE SEQUENCE [LARGE SCALE GENOMIC DNA]</scope>
    <source>
        <strain evidence="2 3">DSM 18610</strain>
    </source>
</reference>
<accession>A0A1H9UGF1</accession>
<feature type="transmembrane region" description="Helical" evidence="1">
    <location>
        <begin position="12"/>
        <end position="31"/>
    </location>
</feature>
<feature type="transmembrane region" description="Helical" evidence="1">
    <location>
        <begin position="65"/>
        <end position="82"/>
    </location>
</feature>
<dbReference type="InterPro" id="IPR038377">
    <property type="entry name" value="Na/Glc_symporter_sf"/>
</dbReference>
<keyword evidence="1" id="KW-1133">Transmembrane helix</keyword>
<gene>
    <name evidence="2" type="ORF">SAMN04488023_13038</name>
</gene>
<feature type="non-terminal residue" evidence="2">
    <location>
        <position position="1"/>
    </location>
</feature>
<keyword evidence="1" id="KW-0472">Membrane</keyword>
<dbReference type="Proteomes" id="UP000199572">
    <property type="component" value="Unassembled WGS sequence"/>
</dbReference>
<protein>
    <submittedName>
        <fullName evidence="2">Solute:Na+ symporter, SSS family</fullName>
    </submittedName>
</protein>